<reference evidence="1 2" key="1">
    <citation type="submission" date="2018-06" db="EMBL/GenBank/DDBJ databases">
        <authorList>
            <consortium name="Pathogen Informatics"/>
            <person name="Doyle S."/>
        </authorList>
    </citation>
    <scope>NUCLEOTIDE SEQUENCE [LARGE SCALE GENOMIC DNA]</scope>
    <source>
        <strain evidence="1 2">NCTC13063</strain>
    </source>
</reference>
<gene>
    <name evidence="1" type="ORF">NCTC13063_01661</name>
</gene>
<dbReference type="Proteomes" id="UP000255283">
    <property type="component" value="Unassembled WGS sequence"/>
</dbReference>
<name>A0AAQ1ZJH0_9BACT</name>
<evidence type="ECO:0000313" key="1">
    <source>
        <dbReference type="EMBL" id="SUB80378.1"/>
    </source>
</evidence>
<sequence>MKFSRLKQYQHLVIFFQIKFTGVKGYKGMKHSSYSRIQTSYLFTSLLLGCKSRTKISLTPTI</sequence>
<comment type="caution">
    <text evidence="1">The sequence shown here is derived from an EMBL/GenBank/DDBJ whole genome shotgun (WGS) entry which is preliminary data.</text>
</comment>
<evidence type="ECO:0000313" key="2">
    <source>
        <dbReference type="Proteomes" id="UP000255283"/>
    </source>
</evidence>
<accession>A0AAQ1ZJH0</accession>
<protein>
    <submittedName>
        <fullName evidence="1">Uncharacterized protein</fullName>
    </submittedName>
</protein>
<dbReference type="EMBL" id="UGTJ01000001">
    <property type="protein sequence ID" value="SUB80378.1"/>
    <property type="molecule type" value="Genomic_DNA"/>
</dbReference>
<proteinExistence type="predicted"/>
<dbReference type="AlphaFoldDB" id="A0AAQ1ZJH0"/>
<organism evidence="1 2">
    <name type="scientific">Segatella buccae</name>
    <dbReference type="NCBI Taxonomy" id="28126"/>
    <lineage>
        <taxon>Bacteria</taxon>
        <taxon>Pseudomonadati</taxon>
        <taxon>Bacteroidota</taxon>
        <taxon>Bacteroidia</taxon>
        <taxon>Bacteroidales</taxon>
        <taxon>Prevotellaceae</taxon>
        <taxon>Segatella</taxon>
    </lineage>
</organism>